<name>A0A8E0RPE2_9TREM</name>
<dbReference type="PANTHER" id="PTHR13370">
    <property type="entry name" value="RNA METHYLASE-RELATED"/>
    <property type="match status" value="1"/>
</dbReference>
<evidence type="ECO:0000313" key="4">
    <source>
        <dbReference type="Proteomes" id="UP000728185"/>
    </source>
</evidence>
<keyword evidence="1 3" id="KW-0489">Methyltransferase</keyword>
<evidence type="ECO:0000313" key="3">
    <source>
        <dbReference type="EMBL" id="KAA0184383.1"/>
    </source>
</evidence>
<protein>
    <submittedName>
        <fullName evidence="3">Putative RNA methylase</fullName>
    </submittedName>
</protein>
<dbReference type="GO" id="GO:0032259">
    <property type="term" value="P:methylation"/>
    <property type="evidence" value="ECO:0007669"/>
    <property type="project" value="UniProtKB-KW"/>
</dbReference>
<keyword evidence="2" id="KW-0808">Transferase</keyword>
<keyword evidence="4" id="KW-1185">Reference proteome</keyword>
<reference evidence="3" key="1">
    <citation type="submission" date="2019-05" db="EMBL/GenBank/DDBJ databases">
        <title>Annotation for the trematode Fasciolopsis buski.</title>
        <authorList>
            <person name="Choi Y.-J."/>
        </authorList>
    </citation>
    <scope>NUCLEOTIDE SEQUENCE</scope>
    <source>
        <strain evidence="3">HT</strain>
        <tissue evidence="3">Whole worm</tissue>
    </source>
</reference>
<dbReference type="SUPFAM" id="SSF53335">
    <property type="entry name" value="S-adenosyl-L-methionine-dependent methyltransferases"/>
    <property type="match status" value="1"/>
</dbReference>
<dbReference type="PANTHER" id="PTHR13370:SF3">
    <property type="entry name" value="TRNA (GUANINE(10)-N2)-METHYLTRANSFERASE HOMOLOG"/>
    <property type="match status" value="1"/>
</dbReference>
<dbReference type="InterPro" id="IPR029063">
    <property type="entry name" value="SAM-dependent_MTases_sf"/>
</dbReference>
<dbReference type="GO" id="GO:0008168">
    <property type="term" value="F:methyltransferase activity"/>
    <property type="evidence" value="ECO:0007669"/>
    <property type="project" value="UniProtKB-KW"/>
</dbReference>
<dbReference type="GO" id="GO:0005737">
    <property type="term" value="C:cytoplasm"/>
    <property type="evidence" value="ECO:0007669"/>
    <property type="project" value="TreeGrafter"/>
</dbReference>
<comment type="caution">
    <text evidence="3">The sequence shown here is derived from an EMBL/GenBank/DDBJ whole genome shotgun (WGS) entry which is preliminary data.</text>
</comment>
<sequence>PIDQGDCSSENQPVLIPVPHDLPHFPHKEAYPLSETYRDLINLAERILRPGGRLVFWIPVKRETSFGLDRLPTHPRLRLLCACEQILNGRNSRYMVAMEKLQPTEQDECEKWDPRALNSADLVAL</sequence>
<accession>A0A8E0RPE2</accession>
<dbReference type="AlphaFoldDB" id="A0A8E0RPE2"/>
<proteinExistence type="predicted"/>
<gene>
    <name evidence="3" type="ORF">FBUS_08608</name>
</gene>
<evidence type="ECO:0000256" key="1">
    <source>
        <dbReference type="ARBA" id="ARBA00022603"/>
    </source>
</evidence>
<dbReference type="EMBL" id="LUCM01011138">
    <property type="protein sequence ID" value="KAA0184383.1"/>
    <property type="molecule type" value="Genomic_DNA"/>
</dbReference>
<feature type="non-terminal residue" evidence="3">
    <location>
        <position position="125"/>
    </location>
</feature>
<evidence type="ECO:0000256" key="2">
    <source>
        <dbReference type="ARBA" id="ARBA00022679"/>
    </source>
</evidence>
<dbReference type="Proteomes" id="UP000728185">
    <property type="component" value="Unassembled WGS sequence"/>
</dbReference>
<organism evidence="3 4">
    <name type="scientific">Fasciolopsis buskii</name>
    <dbReference type="NCBI Taxonomy" id="27845"/>
    <lineage>
        <taxon>Eukaryota</taxon>
        <taxon>Metazoa</taxon>
        <taxon>Spiralia</taxon>
        <taxon>Lophotrochozoa</taxon>
        <taxon>Platyhelminthes</taxon>
        <taxon>Trematoda</taxon>
        <taxon>Digenea</taxon>
        <taxon>Plagiorchiida</taxon>
        <taxon>Echinostomata</taxon>
        <taxon>Echinostomatoidea</taxon>
        <taxon>Fasciolidae</taxon>
        <taxon>Fasciolopsis</taxon>
    </lineage>
</organism>
<dbReference type="OrthoDB" id="296065at2759"/>